<dbReference type="PANTHER" id="PTHR47683">
    <property type="entry name" value="PSEUDOURIDINE SYNTHASE FAMILY PROTEIN-RELATED"/>
    <property type="match status" value="1"/>
</dbReference>
<keyword evidence="3" id="KW-0694">RNA-binding</keyword>
<dbReference type="InterPro" id="IPR006145">
    <property type="entry name" value="PsdUridine_synth_RsuA/RluA"/>
</dbReference>
<evidence type="ECO:0000256" key="2">
    <source>
        <dbReference type="ARBA" id="ARBA00023235"/>
    </source>
</evidence>
<dbReference type="InterPro" id="IPR042092">
    <property type="entry name" value="PsdUridine_s_RsuA/RluB/E/F_cat"/>
</dbReference>
<dbReference type="Gene3D" id="3.10.290.10">
    <property type="entry name" value="RNA-binding S4 domain"/>
    <property type="match status" value="1"/>
</dbReference>
<evidence type="ECO:0000256" key="1">
    <source>
        <dbReference type="ARBA" id="ARBA00008348"/>
    </source>
</evidence>
<dbReference type="PANTHER" id="PTHR47683:SF4">
    <property type="entry name" value="PSEUDOURIDINE SYNTHASE"/>
    <property type="match status" value="1"/>
</dbReference>
<sequence>MRLDRYLANSGVGTRNQVKKLIRNGHVSVNGKIVRDPSFKVKENDAVECLNQRVEPPTHIYLALYKPTGYVCDRVDDANIFDLIVHAKFRELHVAGRLDRDVEGLVILTTDGSFTHLLIDPKSRLEREYLVWVEGKIDDEMKHRVELGLELKQERFAPAKIEEVEEGLVRLVLTEGKYHEVKRIITAIGLRYKRIVRTRFENITLQGLTPGEYRQLKDEEIKAIVQVATKNRLKSRQLKGL</sequence>
<evidence type="ECO:0000259" key="4">
    <source>
        <dbReference type="SMART" id="SM00363"/>
    </source>
</evidence>
<evidence type="ECO:0000313" key="5">
    <source>
        <dbReference type="EMBL" id="AJC74278.1"/>
    </source>
</evidence>
<name>A0A0X1KSK5_9THEM</name>
<dbReference type="KEGG" id="phy:AJ81_08960"/>
<dbReference type="SUPFAM" id="SSF55120">
    <property type="entry name" value="Pseudouridine synthase"/>
    <property type="match status" value="1"/>
</dbReference>
<dbReference type="InterPro" id="IPR002942">
    <property type="entry name" value="S4_RNA-bd"/>
</dbReference>
<dbReference type="Proteomes" id="UP000077469">
    <property type="component" value="Chromosome"/>
</dbReference>
<keyword evidence="2" id="KW-0413">Isomerase</keyword>
<evidence type="ECO:0000256" key="3">
    <source>
        <dbReference type="PROSITE-ProRule" id="PRU00182"/>
    </source>
</evidence>
<dbReference type="InterPro" id="IPR050343">
    <property type="entry name" value="RsuA_PseudoU_synthase"/>
</dbReference>
<evidence type="ECO:0000313" key="6">
    <source>
        <dbReference type="Proteomes" id="UP000077469"/>
    </source>
</evidence>
<dbReference type="STRING" id="1123384.AJ81_08960"/>
<dbReference type="AlphaFoldDB" id="A0A0X1KSK5"/>
<dbReference type="GO" id="GO:0120159">
    <property type="term" value="F:rRNA pseudouridine synthase activity"/>
    <property type="evidence" value="ECO:0007669"/>
    <property type="project" value="UniProtKB-ARBA"/>
</dbReference>
<dbReference type="RefSeq" id="WP_051368769.1">
    <property type="nucleotide sequence ID" value="NC_022795.1"/>
</dbReference>
<dbReference type="CDD" id="cd00165">
    <property type="entry name" value="S4"/>
    <property type="match status" value="1"/>
</dbReference>
<dbReference type="OrthoDB" id="9807213at2"/>
<dbReference type="InterPro" id="IPR036986">
    <property type="entry name" value="S4_RNA-bd_sf"/>
</dbReference>
<dbReference type="Pfam" id="PF01479">
    <property type="entry name" value="S4"/>
    <property type="match status" value="1"/>
</dbReference>
<dbReference type="SMART" id="SM00363">
    <property type="entry name" value="S4"/>
    <property type="match status" value="1"/>
</dbReference>
<protein>
    <submittedName>
        <fullName evidence="5">16S pseudouridylate synthase</fullName>
    </submittedName>
</protein>
<organism evidence="5 6">
    <name type="scientific">Pseudothermotoga hypogea DSM 11164 = NBRC 106472</name>
    <dbReference type="NCBI Taxonomy" id="1123384"/>
    <lineage>
        <taxon>Bacteria</taxon>
        <taxon>Thermotogati</taxon>
        <taxon>Thermotogota</taxon>
        <taxon>Thermotogae</taxon>
        <taxon>Thermotogales</taxon>
        <taxon>Thermotogaceae</taxon>
        <taxon>Pseudothermotoga</taxon>
    </lineage>
</organism>
<gene>
    <name evidence="5" type="ORF">AJ81_08960</name>
</gene>
<dbReference type="InterPro" id="IPR020103">
    <property type="entry name" value="PsdUridine_synth_cat_dom_sf"/>
</dbReference>
<dbReference type="FunFam" id="3.10.290.10:FF:000003">
    <property type="entry name" value="Pseudouridine synthase"/>
    <property type="match status" value="1"/>
</dbReference>
<dbReference type="EMBL" id="CP007141">
    <property type="protein sequence ID" value="AJC74278.1"/>
    <property type="molecule type" value="Genomic_DNA"/>
</dbReference>
<dbReference type="GO" id="GO:0003723">
    <property type="term" value="F:RNA binding"/>
    <property type="evidence" value="ECO:0007669"/>
    <property type="project" value="UniProtKB-KW"/>
</dbReference>
<reference evidence="5 6" key="1">
    <citation type="submission" date="2014-01" db="EMBL/GenBank/DDBJ databases">
        <title>Genome sequencing of Thermotog hypogea.</title>
        <authorList>
            <person name="Zhang X."/>
            <person name="Alvare G."/>
            <person name="Fristensky B."/>
            <person name="Chen L."/>
            <person name="Suen T."/>
            <person name="Chen Q."/>
            <person name="Ma K."/>
        </authorList>
    </citation>
    <scope>NUCLEOTIDE SEQUENCE [LARGE SCALE GENOMIC DNA]</scope>
    <source>
        <strain evidence="5 6">DSM 11164</strain>
    </source>
</reference>
<dbReference type="GO" id="GO:0000455">
    <property type="term" value="P:enzyme-directed rRNA pseudouridine synthesis"/>
    <property type="evidence" value="ECO:0007669"/>
    <property type="project" value="UniProtKB-ARBA"/>
</dbReference>
<dbReference type="SUPFAM" id="SSF55174">
    <property type="entry name" value="Alpha-L RNA-binding motif"/>
    <property type="match status" value="1"/>
</dbReference>
<dbReference type="InterPro" id="IPR000748">
    <property type="entry name" value="PsdUridine_synth_RsuA/RluB/E/F"/>
</dbReference>
<keyword evidence="6" id="KW-1185">Reference proteome</keyword>
<comment type="similarity">
    <text evidence="1">Belongs to the pseudouridine synthase RsuA family.</text>
</comment>
<dbReference type="PROSITE" id="PS50889">
    <property type="entry name" value="S4"/>
    <property type="match status" value="1"/>
</dbReference>
<proteinExistence type="inferred from homology"/>
<dbReference type="Pfam" id="PF00849">
    <property type="entry name" value="PseudoU_synth_2"/>
    <property type="match status" value="1"/>
</dbReference>
<dbReference type="Gene3D" id="3.30.70.580">
    <property type="entry name" value="Pseudouridine synthase I, catalytic domain, N-terminal subdomain"/>
    <property type="match status" value="1"/>
</dbReference>
<feature type="domain" description="RNA-binding S4" evidence="4">
    <location>
        <begin position="1"/>
        <end position="59"/>
    </location>
</feature>
<dbReference type="PATRIC" id="fig|1123384.7.peg.1800"/>
<dbReference type="PaxDb" id="1123384-AJ81_08960"/>
<dbReference type="InterPro" id="IPR020094">
    <property type="entry name" value="TruA/RsuA/RluB/E/F_N"/>
</dbReference>
<accession>A0A0X1KSK5</accession>
<dbReference type="NCBIfam" id="TIGR00093">
    <property type="entry name" value="pseudouridine synthase"/>
    <property type="match status" value="1"/>
</dbReference>
<dbReference type="Gene3D" id="3.30.70.1560">
    <property type="entry name" value="Alpha-L RNA-binding motif"/>
    <property type="match status" value="1"/>
</dbReference>